<evidence type="ECO:0000256" key="5">
    <source>
        <dbReference type="ARBA" id="ARBA00022553"/>
    </source>
</evidence>
<keyword evidence="12" id="KW-0175">Coiled coil</keyword>
<evidence type="ECO:0000259" key="14">
    <source>
        <dbReference type="Pfam" id="PF06886"/>
    </source>
</evidence>
<keyword evidence="18" id="KW-1185">Reference proteome</keyword>
<feature type="region of interest" description="Disordered" evidence="13">
    <location>
        <begin position="726"/>
        <end position="747"/>
    </location>
</feature>
<dbReference type="GO" id="GO:0051301">
    <property type="term" value="P:cell division"/>
    <property type="evidence" value="ECO:0007669"/>
    <property type="project" value="UniProtKB-KW"/>
</dbReference>
<comment type="caution">
    <text evidence="17">The sequence shown here is derived from an EMBL/GenBank/DDBJ whole genome shotgun (WGS) entry which is preliminary data.</text>
</comment>
<comment type="subcellular location">
    <subcellularLocation>
        <location evidence="2">Cytoplasm</location>
        <location evidence="2">Cytoskeleton</location>
        <location evidence="2">Spindle pole</location>
    </subcellularLocation>
    <subcellularLocation>
        <location evidence="1">Nucleus</location>
    </subcellularLocation>
</comment>
<evidence type="ECO:0000259" key="15">
    <source>
        <dbReference type="Pfam" id="PF09041"/>
    </source>
</evidence>
<dbReference type="InterPro" id="IPR027330">
    <property type="entry name" value="TPX2_central_dom"/>
</dbReference>
<name>A0A7L1K3H3_RYNNI</name>
<keyword evidence="9" id="KW-0206">Cytoskeleton</keyword>
<feature type="region of interest" description="Disordered" evidence="13">
    <location>
        <begin position="338"/>
        <end position="357"/>
    </location>
</feature>
<dbReference type="PANTHER" id="PTHR14326">
    <property type="entry name" value="TARGETING PROTEIN FOR XKLP2"/>
    <property type="match status" value="1"/>
</dbReference>
<feature type="non-terminal residue" evidence="17">
    <location>
        <position position="1"/>
    </location>
</feature>
<evidence type="ECO:0000256" key="10">
    <source>
        <dbReference type="ARBA" id="ARBA00023242"/>
    </source>
</evidence>
<feature type="compositionally biased region" description="Basic residues" evidence="13">
    <location>
        <begin position="113"/>
        <end position="131"/>
    </location>
</feature>
<feature type="domain" description="Aurora-A binding" evidence="15">
    <location>
        <begin position="2"/>
        <end position="43"/>
    </location>
</feature>
<dbReference type="GO" id="GO:0005634">
    <property type="term" value="C:nucleus"/>
    <property type="evidence" value="ECO:0007669"/>
    <property type="project" value="UniProtKB-SubCell"/>
</dbReference>
<dbReference type="Pfam" id="PF06886">
    <property type="entry name" value="TPX2"/>
    <property type="match status" value="2"/>
</dbReference>
<keyword evidence="5" id="KW-0597">Phosphoprotein</keyword>
<keyword evidence="7" id="KW-0493">Microtubule</keyword>
<evidence type="ECO:0000256" key="9">
    <source>
        <dbReference type="ARBA" id="ARBA00023212"/>
    </source>
</evidence>
<dbReference type="Proteomes" id="UP000525416">
    <property type="component" value="Unassembled WGS sequence"/>
</dbReference>
<dbReference type="GO" id="GO:0060236">
    <property type="term" value="P:regulation of mitotic spindle organization"/>
    <property type="evidence" value="ECO:0007669"/>
    <property type="project" value="InterPro"/>
</dbReference>
<protein>
    <submittedName>
        <fullName evidence="17">TPX2 protein</fullName>
    </submittedName>
</protein>
<evidence type="ECO:0000256" key="6">
    <source>
        <dbReference type="ARBA" id="ARBA00022618"/>
    </source>
</evidence>
<feature type="domain" description="TPX2 C-terminal" evidence="14">
    <location>
        <begin position="543"/>
        <end position="589"/>
    </location>
</feature>
<evidence type="ECO:0000256" key="8">
    <source>
        <dbReference type="ARBA" id="ARBA00022776"/>
    </source>
</evidence>
<feature type="non-terminal residue" evidence="17">
    <location>
        <position position="747"/>
    </location>
</feature>
<evidence type="ECO:0000256" key="4">
    <source>
        <dbReference type="ARBA" id="ARBA00022490"/>
    </source>
</evidence>
<accession>A0A7L1K3H3</accession>
<keyword evidence="4" id="KW-0963">Cytoplasm</keyword>
<feature type="region of interest" description="Disordered" evidence="13">
    <location>
        <begin position="584"/>
        <end position="611"/>
    </location>
</feature>
<dbReference type="InterPro" id="IPR027329">
    <property type="entry name" value="TPX2_C"/>
</dbReference>
<reference evidence="17 18" key="1">
    <citation type="submission" date="2019-09" db="EMBL/GenBank/DDBJ databases">
        <title>Bird 10,000 Genomes (B10K) Project - Family phase.</title>
        <authorList>
            <person name="Zhang G."/>
        </authorList>
    </citation>
    <scope>NUCLEOTIDE SEQUENCE [LARGE SCALE GENOMIC DNA]</scope>
    <source>
        <strain evidence="17">B10K-DU-002-16</strain>
        <tissue evidence="17">Muscle</tissue>
    </source>
</reference>
<keyword evidence="11" id="KW-0131">Cell cycle</keyword>
<dbReference type="GO" id="GO:0000922">
    <property type="term" value="C:spindle pole"/>
    <property type="evidence" value="ECO:0007669"/>
    <property type="project" value="UniProtKB-SubCell"/>
</dbReference>
<evidence type="ECO:0000256" key="2">
    <source>
        <dbReference type="ARBA" id="ARBA00004647"/>
    </source>
</evidence>
<evidence type="ECO:0000313" key="18">
    <source>
        <dbReference type="Proteomes" id="UP000525416"/>
    </source>
</evidence>
<dbReference type="InterPro" id="IPR015128">
    <property type="entry name" value="Aurora-A-bd"/>
</dbReference>
<comment type="similarity">
    <text evidence="3">Belongs to the TPX2 family.</text>
</comment>
<feature type="compositionally biased region" description="Basic and acidic residues" evidence="13">
    <location>
        <begin position="158"/>
        <end position="173"/>
    </location>
</feature>
<feature type="region of interest" description="Disordered" evidence="13">
    <location>
        <begin position="491"/>
        <end position="511"/>
    </location>
</feature>
<feature type="region of interest" description="Disordered" evidence="13">
    <location>
        <begin position="65"/>
        <end position="88"/>
    </location>
</feature>
<evidence type="ECO:0000256" key="11">
    <source>
        <dbReference type="ARBA" id="ARBA00023306"/>
    </source>
</evidence>
<evidence type="ECO:0000313" key="17">
    <source>
        <dbReference type="EMBL" id="NXN57331.1"/>
    </source>
</evidence>
<organism evidence="17 18">
    <name type="scientific">Rynchops niger</name>
    <name type="common">Black skimmer</name>
    <dbReference type="NCBI Taxonomy" id="227184"/>
    <lineage>
        <taxon>Eukaryota</taxon>
        <taxon>Metazoa</taxon>
        <taxon>Chordata</taxon>
        <taxon>Craniata</taxon>
        <taxon>Vertebrata</taxon>
        <taxon>Euteleostomi</taxon>
        <taxon>Archelosauria</taxon>
        <taxon>Archosauria</taxon>
        <taxon>Dinosauria</taxon>
        <taxon>Saurischia</taxon>
        <taxon>Theropoda</taxon>
        <taxon>Coelurosauria</taxon>
        <taxon>Aves</taxon>
        <taxon>Neognathae</taxon>
        <taxon>Neoaves</taxon>
        <taxon>Charadriiformes</taxon>
        <taxon>Laridae</taxon>
        <taxon>Rynchops</taxon>
    </lineage>
</organism>
<dbReference type="OrthoDB" id="1684416at2759"/>
<feature type="domain" description="TPX2 central" evidence="16">
    <location>
        <begin position="362"/>
        <end position="488"/>
    </location>
</feature>
<feature type="coiled-coil region" evidence="12">
    <location>
        <begin position="671"/>
        <end position="705"/>
    </location>
</feature>
<evidence type="ECO:0000256" key="13">
    <source>
        <dbReference type="SAM" id="MobiDB-lite"/>
    </source>
</evidence>
<feature type="region of interest" description="Disordered" evidence="13">
    <location>
        <begin position="103"/>
        <end position="206"/>
    </location>
</feature>
<dbReference type="EMBL" id="VXBH01006426">
    <property type="protein sequence ID" value="NXN57331.1"/>
    <property type="molecule type" value="Genomic_DNA"/>
</dbReference>
<dbReference type="GO" id="GO:0005874">
    <property type="term" value="C:microtubule"/>
    <property type="evidence" value="ECO:0007669"/>
    <property type="project" value="UniProtKB-KW"/>
</dbReference>
<keyword evidence="6" id="KW-0132">Cell division</keyword>
<evidence type="ECO:0000256" key="3">
    <source>
        <dbReference type="ARBA" id="ARBA00005885"/>
    </source>
</evidence>
<keyword evidence="10" id="KW-0539">Nucleus</keyword>
<feature type="compositionally biased region" description="Basic and acidic residues" evidence="13">
    <location>
        <begin position="497"/>
        <end position="507"/>
    </location>
</feature>
<gene>
    <name evidence="17" type="primary">Tpx2</name>
    <name evidence="17" type="ORF">RYNNIG_R04568</name>
</gene>
<dbReference type="Pfam" id="PF09041">
    <property type="entry name" value="Aurora-A_bind"/>
    <property type="match status" value="1"/>
</dbReference>
<evidence type="ECO:0000256" key="1">
    <source>
        <dbReference type="ARBA" id="ARBA00004123"/>
    </source>
</evidence>
<evidence type="ECO:0000256" key="7">
    <source>
        <dbReference type="ARBA" id="ARBA00022701"/>
    </source>
</evidence>
<proteinExistence type="inferred from homology"/>
<feature type="domain" description="TPX2 C-terminal" evidence="14">
    <location>
        <begin position="660"/>
        <end position="734"/>
    </location>
</feature>
<dbReference type="PANTHER" id="PTHR14326:SF44">
    <property type="entry name" value="TARGETING PROTEIN FOR XKLP2"/>
    <property type="match status" value="1"/>
</dbReference>
<dbReference type="Pfam" id="PF12214">
    <property type="entry name" value="TPX2_importin"/>
    <property type="match status" value="1"/>
</dbReference>
<evidence type="ECO:0000259" key="16">
    <source>
        <dbReference type="Pfam" id="PF12214"/>
    </source>
</evidence>
<dbReference type="AlphaFoldDB" id="A0A7L1K3H3"/>
<evidence type="ECO:0000256" key="12">
    <source>
        <dbReference type="SAM" id="Coils"/>
    </source>
</evidence>
<keyword evidence="8" id="KW-0498">Mitosis</keyword>
<dbReference type="InterPro" id="IPR009675">
    <property type="entry name" value="TPX2_fam"/>
</dbReference>
<sequence>SRYSFDVPNPCINFATLNDDDVHNPDSWFDQKANLENVPPAENLAKVLQNSPAFSKSDIVLSSVTSQGVTMSESHDEEDGEAEGMQTNVVPQNIVGSLETWRTTAPAEASQRGGRRQATKQRKTQPRKQPTRIKAERNDNALVNTEEVPPLKKMRISSSREKLTEVSTKREPLENPDLSPGRGKNKLTAPSKPTMLKTTNVSGKLKSTEEQELEKMQQLQQEVMELRKRNEESLKAAIAGAGQPVKRAVGQVTKPVDFHFCTESRIKQHVESQPGNEYKELDFAAVLRKHPPSPGRMPKGPTVPKPFNLSQGNKRKLEETTSEYVSLAEQVEAFQKRTPSRYHLRSRKSDEGPVPGKVVKARITNPKTPVLLTKQRFRPATCKTTAELEAEELEKIQQYKFKARELDHKIFEGGPLLPKKPPVKELTQPIGFELEIEKRIQERESKKQQEEEHFEFHSRPCPTKILEDIVGVPEKKALPVTVPKSPVFTLKSRTRASGRDEEKEKEVVPVIKANPMPHYGVPFKPKMPEQRHVEVCPFSFDARDRERQIQKEKKIEEMQKEEVPKFKAQPLPYFDYVKLPEKKVKNPTQPEPFNLQVDERGAAKQQSWKQQLKEDLKRQKEAACFKARPNTVVYQEPFVPKKENTVLSESLSGSIVPESFELATEKRAKKRQEFEKRLAYIEAMKERHQEQFRQQQEEREKEEVAKLRQELVHKANPIRKYRSVEVKPSDQPLTMPKSPNFSDRFRC</sequence>